<evidence type="ECO:0000313" key="2">
    <source>
        <dbReference type="Proteomes" id="UP001549204"/>
    </source>
</evidence>
<dbReference type="Proteomes" id="UP001549204">
    <property type="component" value="Unassembled WGS sequence"/>
</dbReference>
<name>A0ABV2GZF3_9HYPH</name>
<protein>
    <submittedName>
        <fullName evidence="1">Uncharacterized protein</fullName>
    </submittedName>
</protein>
<organism evidence="1 2">
    <name type="scientific">Mesorhizobium robiniae</name>
    <dbReference type="NCBI Taxonomy" id="559315"/>
    <lineage>
        <taxon>Bacteria</taxon>
        <taxon>Pseudomonadati</taxon>
        <taxon>Pseudomonadota</taxon>
        <taxon>Alphaproteobacteria</taxon>
        <taxon>Hyphomicrobiales</taxon>
        <taxon>Phyllobacteriaceae</taxon>
        <taxon>Mesorhizobium</taxon>
    </lineage>
</organism>
<keyword evidence="2" id="KW-1185">Reference proteome</keyword>
<comment type="caution">
    <text evidence="1">The sequence shown here is derived from an EMBL/GenBank/DDBJ whole genome shotgun (WGS) entry which is preliminary data.</text>
</comment>
<sequence length="158" mass="17205">MPLQKSRQQAPGGLGVATRLDNLVEHISVLINRSPQPAFLIVDAHHDFTQQPAARHQRKTMTYAASIIRAVLSAPSADGLVGNDDPAIELHFLDIAQAEIDRHRGVDHPLGTECLEFLGLLHTHFDPLAPVLAISLSFWSTISLAYACFLQHGAFGAE</sequence>
<dbReference type="EMBL" id="JBEPMC010000020">
    <property type="protein sequence ID" value="MET3583668.1"/>
    <property type="molecule type" value="Genomic_DNA"/>
</dbReference>
<proteinExistence type="predicted"/>
<evidence type="ECO:0000313" key="1">
    <source>
        <dbReference type="EMBL" id="MET3583668.1"/>
    </source>
</evidence>
<accession>A0ABV2GZF3</accession>
<reference evidence="1 2" key="1">
    <citation type="submission" date="2024-06" db="EMBL/GenBank/DDBJ databases">
        <title>Genomic Encyclopedia of Type Strains, Phase IV (KMG-IV): sequencing the most valuable type-strain genomes for metagenomic binning, comparative biology and taxonomic classification.</title>
        <authorList>
            <person name="Goeker M."/>
        </authorList>
    </citation>
    <scope>NUCLEOTIDE SEQUENCE [LARGE SCALE GENOMIC DNA]</scope>
    <source>
        <strain evidence="1 2">DSM 100022</strain>
    </source>
</reference>
<gene>
    <name evidence="1" type="ORF">ABID19_006733</name>
</gene>